<feature type="compositionally biased region" description="Basic and acidic residues" evidence="2">
    <location>
        <begin position="912"/>
        <end position="961"/>
    </location>
</feature>
<accession>G0PK07</accession>
<dbReference type="Proteomes" id="UP000008068">
    <property type="component" value="Unassembled WGS sequence"/>
</dbReference>
<protein>
    <recommendedName>
        <fullName evidence="8">Tyrosine-protein phosphatase domain-containing protein</fullName>
    </recommendedName>
</protein>
<dbReference type="SUPFAM" id="SSF52799">
    <property type="entry name" value="(Phosphotyrosine protein) phosphatases II"/>
    <property type="match status" value="1"/>
</dbReference>
<dbReference type="EMBL" id="GL380781">
    <property type="protein sequence ID" value="EGT60536.1"/>
    <property type="molecule type" value="Genomic_DNA"/>
</dbReference>
<organism evidence="7">
    <name type="scientific">Caenorhabditis brenneri</name>
    <name type="common">Nematode worm</name>
    <dbReference type="NCBI Taxonomy" id="135651"/>
    <lineage>
        <taxon>Eukaryota</taxon>
        <taxon>Metazoa</taxon>
        <taxon>Ecdysozoa</taxon>
        <taxon>Nematoda</taxon>
        <taxon>Chromadorea</taxon>
        <taxon>Rhabditida</taxon>
        <taxon>Rhabditina</taxon>
        <taxon>Rhabditomorpha</taxon>
        <taxon>Rhabditoidea</taxon>
        <taxon>Rhabditidae</taxon>
        <taxon>Peloderinae</taxon>
        <taxon>Caenorhabditis</taxon>
    </lineage>
</organism>
<dbReference type="PANTHER" id="PTHR32525">
    <property type="entry name" value="PROTEIN-TYROSINE-PHOSPHATASE"/>
    <property type="match status" value="1"/>
</dbReference>
<feature type="chain" id="PRO_5003406494" description="Tyrosine-protein phosphatase domain-containing protein" evidence="3">
    <location>
        <begin position="22"/>
        <end position="1459"/>
    </location>
</feature>
<evidence type="ECO:0000313" key="7">
    <source>
        <dbReference type="Proteomes" id="UP000008068"/>
    </source>
</evidence>
<dbReference type="STRING" id="135651.G0PK07"/>
<dbReference type="eggNOG" id="ENOG502S4BN">
    <property type="taxonomic scope" value="Eukaryota"/>
</dbReference>
<dbReference type="SMART" id="SM00453">
    <property type="entry name" value="WSN"/>
    <property type="match status" value="1"/>
</dbReference>
<dbReference type="GO" id="GO:0004725">
    <property type="term" value="F:protein tyrosine phosphatase activity"/>
    <property type="evidence" value="ECO:0007669"/>
    <property type="project" value="InterPro"/>
</dbReference>
<dbReference type="PANTHER" id="PTHR32525:SF4">
    <property type="entry name" value="WSN DOMAIN-CONTAINING PROTEIN"/>
    <property type="match status" value="1"/>
</dbReference>
<dbReference type="SMART" id="SM00194">
    <property type="entry name" value="PTPc"/>
    <property type="match status" value="1"/>
</dbReference>
<evidence type="ECO:0000259" key="5">
    <source>
        <dbReference type="PROSITE" id="PS50056"/>
    </source>
</evidence>
<feature type="region of interest" description="Disordered" evidence="2">
    <location>
        <begin position="883"/>
        <end position="961"/>
    </location>
</feature>
<dbReference type="InterPro" id="IPR016130">
    <property type="entry name" value="Tyr_Pase_AS"/>
</dbReference>
<evidence type="ECO:0000259" key="4">
    <source>
        <dbReference type="PROSITE" id="PS50055"/>
    </source>
</evidence>
<evidence type="ECO:0000256" key="3">
    <source>
        <dbReference type="SAM" id="SignalP"/>
    </source>
</evidence>
<dbReference type="PROSITE" id="PS50055">
    <property type="entry name" value="TYR_PHOSPHATASE_PTP"/>
    <property type="match status" value="1"/>
</dbReference>
<dbReference type="Pfam" id="PF02206">
    <property type="entry name" value="WSN"/>
    <property type="match status" value="1"/>
</dbReference>
<proteinExistence type="predicted"/>
<dbReference type="SMART" id="SM00404">
    <property type="entry name" value="PTPc_motif"/>
    <property type="match status" value="1"/>
</dbReference>
<feature type="compositionally biased region" description="Basic and acidic residues" evidence="2">
    <location>
        <begin position="886"/>
        <end position="895"/>
    </location>
</feature>
<dbReference type="Gene3D" id="3.90.190.10">
    <property type="entry name" value="Protein tyrosine phosphatase superfamily"/>
    <property type="match status" value="1"/>
</dbReference>
<dbReference type="HOGENOM" id="CLU_250856_0_0_1"/>
<dbReference type="InterPro" id="IPR003595">
    <property type="entry name" value="Tyr_Pase_cat"/>
</dbReference>
<feature type="compositionally biased region" description="Basic and acidic residues" evidence="2">
    <location>
        <begin position="1392"/>
        <end position="1419"/>
    </location>
</feature>
<feature type="coiled-coil region" evidence="1">
    <location>
        <begin position="1209"/>
        <end position="1236"/>
    </location>
</feature>
<dbReference type="PROSITE" id="PS50056">
    <property type="entry name" value="TYR_PHOSPHATASE_2"/>
    <property type="match status" value="1"/>
</dbReference>
<dbReference type="PROSITE" id="PS00383">
    <property type="entry name" value="TYR_PHOSPHATASE_1"/>
    <property type="match status" value="1"/>
</dbReference>
<keyword evidence="7" id="KW-1185">Reference proteome</keyword>
<dbReference type="InterPro" id="IPR029021">
    <property type="entry name" value="Prot-tyrosine_phosphatase-like"/>
</dbReference>
<feature type="signal peptide" evidence="3">
    <location>
        <begin position="1"/>
        <end position="21"/>
    </location>
</feature>
<gene>
    <name evidence="6" type="ORF">CAEBREN_06209</name>
</gene>
<evidence type="ECO:0008006" key="8">
    <source>
        <dbReference type="Google" id="ProtNLM"/>
    </source>
</evidence>
<evidence type="ECO:0000256" key="1">
    <source>
        <dbReference type="SAM" id="Coils"/>
    </source>
</evidence>
<dbReference type="Pfam" id="PF00102">
    <property type="entry name" value="Y_phosphatase"/>
    <property type="match status" value="1"/>
</dbReference>
<reference evidence="7" key="1">
    <citation type="submission" date="2011-07" db="EMBL/GenBank/DDBJ databases">
        <authorList>
            <consortium name="Caenorhabditis brenneri Sequencing and Analysis Consortium"/>
            <person name="Wilson R.K."/>
        </authorList>
    </citation>
    <scope>NUCLEOTIDE SEQUENCE [LARGE SCALE GENOMIC DNA]</scope>
    <source>
        <strain evidence="7">PB2801</strain>
    </source>
</reference>
<feature type="compositionally biased region" description="Basic and acidic residues" evidence="2">
    <location>
        <begin position="1425"/>
        <end position="1459"/>
    </location>
</feature>
<name>G0PK07_CAEBE</name>
<feature type="domain" description="Tyrosine-protein phosphatase" evidence="4">
    <location>
        <begin position="1026"/>
        <end position="1354"/>
    </location>
</feature>
<dbReference type="OMA" id="MIAHIAN"/>
<dbReference type="InParanoid" id="G0PK07"/>
<dbReference type="InterPro" id="IPR000387">
    <property type="entry name" value="Tyr_Pase_dom"/>
</dbReference>
<dbReference type="InterPro" id="IPR000242">
    <property type="entry name" value="PTP_cat"/>
</dbReference>
<evidence type="ECO:0000313" key="6">
    <source>
        <dbReference type="EMBL" id="EGT60536.1"/>
    </source>
</evidence>
<keyword evidence="1" id="KW-0175">Coiled coil</keyword>
<sequence>MMRNFSTIFFIVHFCISPGLAITLDQNVGPLAVQDLFFPGFNETYHLPGHVLFNVEPKRFRRSTDDPLNTVILRMQTLSSVTNAVALQIGLLADTIPHYDVIAELLHFDHVKSSDFKNPIANDVETILNSFATLPDQFEKDVTDVLTAFEGLLGIKGQISGVKDVKSWKSEGTLQSDLEDLGTNGLILTSYVAMQNPITMFSSKLLEIGELITSNTEEKSPDEFAKIVTLCNRMLSEPANFQKKINSIVKLKSGGKAVDSFSDMLTISRTIKTCKDDEQKLKFKPEGDKKLNNNIALVSTVSKQSLELSSYLETVLKVLAAPSTSSSYRALVYTAGLPNGFEDLKSVPFHKSDTWLESITDTTSLFKALTILDLFIEKVRDVSQQLSFYRGQKPSPIDTVNSFVKSLDSSTLLHKDADPVLKEVFRLLSEVPKSPKIPTLVDLEPLNKEIAKIDTAVESIRASMGKSIEILTNNEFVKMINEIKKISGKAAPLTDKQKLKELIEELLNYKRKPELDQKFTDFTIQFNNVKTEVSGLKTLAKDVKIKLADTMKNFQTPWDLFKNFLDGLRNLDATKVDVVKKLITRSTELQTPMPDSVKREVSKVVDVVTKLQTMTDLSAVINNMKSQETEESKQFLDLVDSEKLSEVIGTATRGIVNFKDLSERKSQFELIQKLLPSMETDISSRQGLTQPEIESPIELKKLQKMSDDLEKWRSGVKLPNPDTIPNYADIFVGGLDLTSENINEPIKLSETLGNLESTTADPNAKKNYQEMKTALDELNSVGVKLSVYKDAVTKTRDTLNSLNTYFANHQKKVVTIPVQKATPLSVLTSTGFREVTTIAGSWASENVWLIALIVGLAIGVPTGCASVIAYFCCGWRPCQKKKKKKGEMNKGEKTPLIEPATPPPKQSVNIVDETKNETAKPEKKDEEKDEKKEEKKEDGHEEKKVKEEEVQKGKTPREPIQRNECLIHPETFVKLTPEVKGMLLEYQVKKRRSPDVLQKETLIYFCSTAIRNLRSLEVKKLTHKKYAEQIRTYPVYCNPDEVLWLYSEFINKVYHEDRFVNGAAFTFDNGSTWYMCETPIVPTKKNPNRTDDKFALLVAQVEADAAVFICDKSELESKSEPTYGQYFPKEENHTVEMALKPNNKKLVMKCLEKKSLYDGQLIVRRIKITFKDEKAPVKEQVKFRYTDKEMDQYSKMRAEKTEDMTRAQIELQKDLCDEYEQRIKIEEEEKAKKKHEHLGLYVNPNDIDFDFTHYQLIGWKAGSVPEDTVPLKELMKLLRGKSNVILHCSDGIERCGTLTYIEALRQECSRKWEHEEQNVQIGYINLADKIQGTRPGALSLYIHQAFSIMILVDIVKSTCVLGNNASDLQAIEIYEKLHELYRYALDHREAVDPVKDEEKETEEPKKKEDATKETKKPTETVDASKPVEKPADTKIQEDKTQESDPLLEKPSLKEQKTQK</sequence>
<dbReference type="InterPro" id="IPR003125">
    <property type="entry name" value="WSN"/>
</dbReference>
<feature type="region of interest" description="Disordered" evidence="2">
    <location>
        <begin position="1392"/>
        <end position="1459"/>
    </location>
</feature>
<evidence type="ECO:0000256" key="2">
    <source>
        <dbReference type="SAM" id="MobiDB-lite"/>
    </source>
</evidence>
<keyword evidence="3" id="KW-0732">Signal</keyword>
<feature type="domain" description="Tyrosine specific protein phosphatases" evidence="5">
    <location>
        <begin position="1279"/>
        <end position="1345"/>
    </location>
</feature>